<comment type="caution">
    <text evidence="3">The sequence shown here is derived from an EMBL/GenBank/DDBJ whole genome shotgun (WGS) entry which is preliminary data.</text>
</comment>
<gene>
    <name evidence="3" type="ORF">PMAYCL1PPCAC_30796</name>
</gene>
<feature type="transmembrane region" description="Helical" evidence="2">
    <location>
        <begin position="128"/>
        <end position="149"/>
    </location>
</feature>
<dbReference type="InterPro" id="IPR004151">
    <property type="entry name" value="7TM_GPCR_serpentine_rcpt_Sre"/>
</dbReference>
<dbReference type="PANTHER" id="PTHR47521:SF7">
    <property type="entry name" value="SERPENTINE RECEPTOR CLASS EPSILON-6"/>
    <property type="match status" value="1"/>
</dbReference>
<keyword evidence="2" id="KW-0472">Membrane</keyword>
<organism evidence="3 4">
    <name type="scientific">Pristionchus mayeri</name>
    <dbReference type="NCBI Taxonomy" id="1317129"/>
    <lineage>
        <taxon>Eukaryota</taxon>
        <taxon>Metazoa</taxon>
        <taxon>Ecdysozoa</taxon>
        <taxon>Nematoda</taxon>
        <taxon>Chromadorea</taxon>
        <taxon>Rhabditida</taxon>
        <taxon>Rhabditina</taxon>
        <taxon>Diplogasteromorpha</taxon>
        <taxon>Diplogasteroidea</taxon>
        <taxon>Neodiplogasteridae</taxon>
        <taxon>Pristionchus</taxon>
    </lineage>
</organism>
<evidence type="ECO:0000256" key="1">
    <source>
        <dbReference type="ARBA" id="ARBA00006803"/>
    </source>
</evidence>
<protein>
    <recommendedName>
        <fullName evidence="5">G protein-coupled receptor</fullName>
    </recommendedName>
</protein>
<evidence type="ECO:0000256" key="2">
    <source>
        <dbReference type="SAM" id="Phobius"/>
    </source>
</evidence>
<evidence type="ECO:0000313" key="3">
    <source>
        <dbReference type="EMBL" id="GMR60601.1"/>
    </source>
</evidence>
<feature type="transmembrane region" description="Helical" evidence="2">
    <location>
        <begin position="255"/>
        <end position="275"/>
    </location>
</feature>
<evidence type="ECO:0000313" key="4">
    <source>
        <dbReference type="Proteomes" id="UP001328107"/>
    </source>
</evidence>
<dbReference type="Pfam" id="PF03125">
    <property type="entry name" value="Sre"/>
    <property type="match status" value="1"/>
</dbReference>
<name>A0AAN5IF79_9BILA</name>
<proteinExistence type="inferred from homology"/>
<accession>A0AAN5IF79</accession>
<sequence length="327" mass="37353">MSQPFLVHINSSIISLAPKTFKFIFAVEVGSAIEFDTSRLLLPVILHDSRVLHRNFRICLLSMGIHYTTASAARCVLFHYQINDLPLSQTDILLVASHLARDTMFGYFCAMPSSFAFERFVATRYWKWYETAGLSTLLIIPMVEFNNIVPSLLNSYCWTFGIYGQVLNFAIQIFTICAGLIFFAAVYRSNLRLMNTIPLQIASYSLAHNFQIRENIRTLKLIATFLKSAAALNFVAALLFSIFQYSEDLISELAFAVFDMWIAICALLYVVVLIYSERVFLIEAINLIPSWKMRKILSPEEKQAIEMTSVATVTKAYFEDLRNTWNT</sequence>
<dbReference type="Proteomes" id="UP001328107">
    <property type="component" value="Unassembled WGS sequence"/>
</dbReference>
<evidence type="ECO:0008006" key="5">
    <source>
        <dbReference type="Google" id="ProtNLM"/>
    </source>
</evidence>
<feature type="transmembrane region" description="Helical" evidence="2">
    <location>
        <begin position="221"/>
        <end position="243"/>
    </location>
</feature>
<dbReference type="PANTHER" id="PTHR47521">
    <property type="entry name" value="SERPENTINE RECEPTOR, CLASS E (EPSILON)-RELATED"/>
    <property type="match status" value="1"/>
</dbReference>
<keyword evidence="2" id="KW-0812">Transmembrane</keyword>
<dbReference type="EMBL" id="BTRK01000006">
    <property type="protein sequence ID" value="GMR60601.1"/>
    <property type="molecule type" value="Genomic_DNA"/>
</dbReference>
<dbReference type="GO" id="GO:0007606">
    <property type="term" value="P:sensory perception of chemical stimulus"/>
    <property type="evidence" value="ECO:0007669"/>
    <property type="project" value="InterPro"/>
</dbReference>
<dbReference type="GO" id="GO:0016020">
    <property type="term" value="C:membrane"/>
    <property type="evidence" value="ECO:0007669"/>
    <property type="project" value="InterPro"/>
</dbReference>
<comment type="similarity">
    <text evidence="1">Belongs to the nematode receptor-like protein sre family.</text>
</comment>
<keyword evidence="4" id="KW-1185">Reference proteome</keyword>
<keyword evidence="2" id="KW-1133">Transmembrane helix</keyword>
<feature type="transmembrane region" description="Helical" evidence="2">
    <location>
        <begin position="169"/>
        <end position="187"/>
    </location>
</feature>
<reference evidence="4" key="1">
    <citation type="submission" date="2022-10" db="EMBL/GenBank/DDBJ databases">
        <title>Genome assembly of Pristionchus species.</title>
        <authorList>
            <person name="Yoshida K."/>
            <person name="Sommer R.J."/>
        </authorList>
    </citation>
    <scope>NUCLEOTIDE SEQUENCE [LARGE SCALE GENOMIC DNA]</scope>
    <source>
        <strain evidence="4">RS5460</strain>
    </source>
</reference>
<dbReference type="AlphaFoldDB" id="A0AAN5IF79"/>
<dbReference type="InterPro" id="IPR052860">
    <property type="entry name" value="NRL-GPCR1"/>
</dbReference>